<comment type="subcellular location">
    <subcellularLocation>
        <location evidence="5">Cell membrane</location>
        <topology evidence="5">Multi-pass membrane protein</topology>
    </subcellularLocation>
</comment>
<dbReference type="Pfam" id="PF10755">
    <property type="entry name" value="DUF2585"/>
    <property type="match status" value="1"/>
</dbReference>
<name>A0A397NPX5_9SPHN</name>
<keyword evidence="4 5" id="KW-0472">Membrane</keyword>
<gene>
    <name evidence="6" type="ORF">DFR49_3621</name>
</gene>
<organism evidence="6 7">
    <name type="scientific">Hephaestia caeni</name>
    <dbReference type="NCBI Taxonomy" id="645617"/>
    <lineage>
        <taxon>Bacteria</taxon>
        <taxon>Pseudomonadati</taxon>
        <taxon>Pseudomonadota</taxon>
        <taxon>Alphaproteobacteria</taxon>
        <taxon>Sphingomonadales</taxon>
        <taxon>Sphingomonadaceae</taxon>
        <taxon>Hephaestia</taxon>
    </lineage>
</organism>
<comment type="caution">
    <text evidence="6">The sequence shown here is derived from an EMBL/GenBank/DDBJ whole genome shotgun (WGS) entry which is preliminary data.</text>
</comment>
<comment type="similarity">
    <text evidence="5">Belongs to the UPF0314 family.</text>
</comment>
<keyword evidence="2 5" id="KW-0812">Transmembrane</keyword>
<evidence type="ECO:0000256" key="2">
    <source>
        <dbReference type="ARBA" id="ARBA00022692"/>
    </source>
</evidence>
<evidence type="ECO:0000256" key="5">
    <source>
        <dbReference type="HAMAP-Rule" id="MF_01514"/>
    </source>
</evidence>
<sequence length="192" mass="20859">MMGRPFSSLGARGAIIACAVIVVAAGLALHFAGRSAICPCGTVKLWHGVVQSDENSQQLSDWYSLSHVIHGLLFYAIGWAVFRRWSVAARLTLAVLVEAGWEVLENSPIIIDRYRAVTMAWGYAGDSILNSLSDIGCMAIGFWLARVLPWRASVALGIALELIALAAIRDNLTLNVLMLVWPVEAIRVWQAG</sequence>
<evidence type="ECO:0000256" key="4">
    <source>
        <dbReference type="ARBA" id="ARBA00023136"/>
    </source>
</evidence>
<reference evidence="6 7" key="1">
    <citation type="submission" date="2018-08" db="EMBL/GenBank/DDBJ databases">
        <title>Genomic Encyclopedia of Type Strains, Phase IV (KMG-IV): sequencing the most valuable type-strain genomes for metagenomic binning, comparative biology and taxonomic classification.</title>
        <authorList>
            <person name="Goeker M."/>
        </authorList>
    </citation>
    <scope>NUCLEOTIDE SEQUENCE [LARGE SCALE GENOMIC DNA]</scope>
    <source>
        <strain evidence="6 7">DSM 25527</strain>
    </source>
</reference>
<evidence type="ECO:0000313" key="6">
    <source>
        <dbReference type="EMBL" id="RIA37733.1"/>
    </source>
</evidence>
<feature type="transmembrane region" description="Helical" evidence="5">
    <location>
        <begin position="150"/>
        <end position="168"/>
    </location>
</feature>
<dbReference type="EMBL" id="QXDC01000004">
    <property type="protein sequence ID" value="RIA37733.1"/>
    <property type="molecule type" value="Genomic_DNA"/>
</dbReference>
<keyword evidence="3 5" id="KW-1133">Transmembrane helix</keyword>
<dbReference type="InterPro" id="IPR019691">
    <property type="entry name" value="DUF2585"/>
</dbReference>
<dbReference type="Proteomes" id="UP000266568">
    <property type="component" value="Unassembled WGS sequence"/>
</dbReference>
<dbReference type="NCBIfam" id="NF002099">
    <property type="entry name" value="PRK00944.1"/>
    <property type="match status" value="1"/>
</dbReference>
<keyword evidence="1 5" id="KW-1003">Cell membrane</keyword>
<dbReference type="AlphaFoldDB" id="A0A397NPX5"/>
<dbReference type="HAMAP" id="MF_01514">
    <property type="entry name" value="UPF0314"/>
    <property type="match status" value="1"/>
</dbReference>
<feature type="transmembrane region" description="Helical" evidence="5">
    <location>
        <begin position="62"/>
        <end position="82"/>
    </location>
</feature>
<evidence type="ECO:0000256" key="3">
    <source>
        <dbReference type="ARBA" id="ARBA00022989"/>
    </source>
</evidence>
<accession>A0A397NPX5</accession>
<keyword evidence="7" id="KW-1185">Reference proteome</keyword>
<proteinExistence type="inferred from homology"/>
<evidence type="ECO:0000256" key="1">
    <source>
        <dbReference type="ARBA" id="ARBA00022475"/>
    </source>
</evidence>
<dbReference type="GO" id="GO:0005886">
    <property type="term" value="C:plasma membrane"/>
    <property type="evidence" value="ECO:0007669"/>
    <property type="project" value="UniProtKB-SubCell"/>
</dbReference>
<protein>
    <recommendedName>
        <fullName evidence="5">UPF0314 protein DFR49_3621</fullName>
    </recommendedName>
</protein>
<evidence type="ECO:0000313" key="7">
    <source>
        <dbReference type="Proteomes" id="UP000266568"/>
    </source>
</evidence>